<dbReference type="Pfam" id="PF00211">
    <property type="entry name" value="Guanylate_cyc"/>
    <property type="match status" value="1"/>
</dbReference>
<evidence type="ECO:0000313" key="4">
    <source>
        <dbReference type="Proteomes" id="UP000308528"/>
    </source>
</evidence>
<dbReference type="RefSeq" id="WP_136457786.1">
    <property type="nucleotide sequence ID" value="NZ_SRSF01000002.1"/>
</dbReference>
<feature type="transmembrane region" description="Helical" evidence="1">
    <location>
        <begin position="9"/>
        <end position="30"/>
    </location>
</feature>
<dbReference type="AlphaFoldDB" id="A0A4S4NL23"/>
<keyword evidence="1" id="KW-0812">Transmembrane</keyword>
<dbReference type="EMBL" id="SRSF01000002">
    <property type="protein sequence ID" value="THH40482.1"/>
    <property type="molecule type" value="Genomic_DNA"/>
</dbReference>
<dbReference type="Gene3D" id="3.30.70.1230">
    <property type="entry name" value="Nucleotide cyclase"/>
    <property type="match status" value="1"/>
</dbReference>
<accession>A0A4S4NL23</accession>
<proteinExistence type="predicted"/>
<dbReference type="PROSITE" id="PS50125">
    <property type="entry name" value="GUANYLATE_CYCLASE_2"/>
    <property type="match status" value="1"/>
</dbReference>
<dbReference type="OrthoDB" id="9768499at2"/>
<feature type="transmembrane region" description="Helical" evidence="1">
    <location>
        <begin position="92"/>
        <end position="111"/>
    </location>
</feature>
<evidence type="ECO:0000256" key="1">
    <source>
        <dbReference type="SAM" id="Phobius"/>
    </source>
</evidence>
<keyword evidence="1" id="KW-0472">Membrane</keyword>
<dbReference type="Proteomes" id="UP000308528">
    <property type="component" value="Unassembled WGS sequence"/>
</dbReference>
<dbReference type="InterPro" id="IPR029787">
    <property type="entry name" value="Nucleotide_cyclase"/>
</dbReference>
<name>A0A4S4NL23_9BACT</name>
<dbReference type="GO" id="GO:0035556">
    <property type="term" value="P:intracellular signal transduction"/>
    <property type="evidence" value="ECO:0007669"/>
    <property type="project" value="InterPro"/>
</dbReference>
<dbReference type="CDD" id="cd07302">
    <property type="entry name" value="CHD"/>
    <property type="match status" value="1"/>
</dbReference>
<evidence type="ECO:0000259" key="2">
    <source>
        <dbReference type="PROSITE" id="PS50125"/>
    </source>
</evidence>
<dbReference type="InterPro" id="IPR050697">
    <property type="entry name" value="Adenylyl/Guanylyl_Cyclase_3/4"/>
</dbReference>
<keyword evidence="4" id="KW-1185">Reference proteome</keyword>
<dbReference type="GO" id="GO:0004016">
    <property type="term" value="F:adenylate cyclase activity"/>
    <property type="evidence" value="ECO:0007669"/>
    <property type="project" value="UniProtKB-ARBA"/>
</dbReference>
<reference evidence="3 4" key="1">
    <citation type="submission" date="2019-04" db="EMBL/GenBank/DDBJ databases">
        <title>Lewinella litorea sp. nov., isolated from a marine sand.</title>
        <authorList>
            <person name="Yoon J.-H."/>
        </authorList>
    </citation>
    <scope>NUCLEOTIDE SEQUENCE [LARGE SCALE GENOMIC DNA]</scope>
    <source>
        <strain evidence="3 4">HSMS-39</strain>
    </source>
</reference>
<feature type="domain" description="Guanylate cyclase" evidence="2">
    <location>
        <begin position="183"/>
        <end position="312"/>
    </location>
</feature>
<dbReference type="PANTHER" id="PTHR43081:SF1">
    <property type="entry name" value="ADENYLATE CYCLASE, TERMINAL-DIFFERENTIATION SPECIFIC"/>
    <property type="match status" value="1"/>
</dbReference>
<gene>
    <name evidence="3" type="ORF">E4021_07030</name>
</gene>
<feature type="transmembrane region" description="Helical" evidence="1">
    <location>
        <begin position="131"/>
        <end position="155"/>
    </location>
</feature>
<comment type="caution">
    <text evidence="3">The sequence shown here is derived from an EMBL/GenBank/DDBJ whole genome shotgun (WGS) entry which is preliminary data.</text>
</comment>
<sequence length="367" mass="41622">MLSAKHRHLIARILPFGAIWLLSSIIFLLLDWSAAGGQFPENDTAILPDFGILIYAVSAMGFLGLVVGYIELTLFSRWFNHTTFLRKSIYKFLIYLVFVHLVVLITYPLAASMEMGLSLFDREVWSKLGRYLTSVVHLNTVLQLAIVIALSIVYAQVSEVIGHTTLLNLLTGTYHHPNEEDRIYLFLDMRSSTTIAEQLGHRRYFDLLKTYYEDLADAVVRHEGEVYLYVGDEMIVSWKLRDGLEDNNCVRCFFALENDLRARAEWYLEEFGLKPSFKAGLHCGTVTTGEVGVLKRHVMFTGDVLNATARIQALCNTVGVDLLISRPLLKALPLGKGWHPRSVGKYELRGKREELELFTVDQSTLDA</sequence>
<dbReference type="SUPFAM" id="SSF55073">
    <property type="entry name" value="Nucleotide cyclase"/>
    <property type="match status" value="1"/>
</dbReference>
<evidence type="ECO:0000313" key="3">
    <source>
        <dbReference type="EMBL" id="THH40482.1"/>
    </source>
</evidence>
<protein>
    <submittedName>
        <fullName evidence="3">Adenylate/guanylate cyclase domain-containing protein</fullName>
    </submittedName>
</protein>
<feature type="transmembrane region" description="Helical" evidence="1">
    <location>
        <begin position="50"/>
        <end position="72"/>
    </location>
</feature>
<keyword evidence="1" id="KW-1133">Transmembrane helix</keyword>
<dbReference type="GO" id="GO:0009190">
    <property type="term" value="P:cyclic nucleotide biosynthetic process"/>
    <property type="evidence" value="ECO:0007669"/>
    <property type="project" value="InterPro"/>
</dbReference>
<dbReference type="PANTHER" id="PTHR43081">
    <property type="entry name" value="ADENYLATE CYCLASE, TERMINAL-DIFFERENTIATION SPECIFIC-RELATED"/>
    <property type="match status" value="1"/>
</dbReference>
<dbReference type="InterPro" id="IPR001054">
    <property type="entry name" value="A/G_cyclase"/>
</dbReference>
<organism evidence="3 4">
    <name type="scientific">Neolewinella litorea</name>
    <dbReference type="NCBI Taxonomy" id="2562452"/>
    <lineage>
        <taxon>Bacteria</taxon>
        <taxon>Pseudomonadati</taxon>
        <taxon>Bacteroidota</taxon>
        <taxon>Saprospiria</taxon>
        <taxon>Saprospirales</taxon>
        <taxon>Lewinellaceae</taxon>
        <taxon>Neolewinella</taxon>
    </lineage>
</organism>